<comment type="caution">
    <text evidence="1">The sequence shown here is derived from an EMBL/GenBank/DDBJ whole genome shotgun (WGS) entry which is preliminary data.</text>
</comment>
<dbReference type="EMBL" id="CAKXAJ010026491">
    <property type="protein sequence ID" value="CAH2269066.1"/>
    <property type="molecule type" value="Genomic_DNA"/>
</dbReference>
<feature type="non-terminal residue" evidence="1">
    <location>
        <position position="1"/>
    </location>
</feature>
<organism evidence="1 2">
    <name type="scientific">Pararge aegeria aegeria</name>
    <dbReference type="NCBI Taxonomy" id="348720"/>
    <lineage>
        <taxon>Eukaryota</taxon>
        <taxon>Metazoa</taxon>
        <taxon>Ecdysozoa</taxon>
        <taxon>Arthropoda</taxon>
        <taxon>Hexapoda</taxon>
        <taxon>Insecta</taxon>
        <taxon>Pterygota</taxon>
        <taxon>Neoptera</taxon>
        <taxon>Endopterygota</taxon>
        <taxon>Lepidoptera</taxon>
        <taxon>Glossata</taxon>
        <taxon>Ditrysia</taxon>
        <taxon>Papilionoidea</taxon>
        <taxon>Nymphalidae</taxon>
        <taxon>Satyrinae</taxon>
        <taxon>Satyrini</taxon>
        <taxon>Parargina</taxon>
        <taxon>Pararge</taxon>
    </lineage>
</organism>
<dbReference type="OrthoDB" id="983542at2759"/>
<dbReference type="Proteomes" id="UP000838756">
    <property type="component" value="Unassembled WGS sequence"/>
</dbReference>
<gene>
    <name evidence="1" type="primary">jg23661</name>
    <name evidence="1" type="ORF">PAEG_LOCUS27357</name>
</gene>
<name>A0A8S4SMZ3_9NEOP</name>
<accession>A0A8S4SMZ3</accession>
<sequence length="58" mass="6560">SDILVDVECDPRRMEQLKRMLKREVQDFEVVASQSGEDFPPPTPLSAAASFGMNFILF</sequence>
<reference evidence="1" key="1">
    <citation type="submission" date="2022-03" db="EMBL/GenBank/DDBJ databases">
        <authorList>
            <person name="Lindestad O."/>
        </authorList>
    </citation>
    <scope>NUCLEOTIDE SEQUENCE</scope>
</reference>
<evidence type="ECO:0000313" key="1">
    <source>
        <dbReference type="EMBL" id="CAH2269066.1"/>
    </source>
</evidence>
<evidence type="ECO:0000313" key="2">
    <source>
        <dbReference type="Proteomes" id="UP000838756"/>
    </source>
</evidence>
<proteinExistence type="predicted"/>
<dbReference type="AlphaFoldDB" id="A0A8S4SMZ3"/>
<keyword evidence="2" id="KW-1185">Reference proteome</keyword>
<protein>
    <submittedName>
        <fullName evidence="1">Jg23661 protein</fullName>
    </submittedName>
</protein>